<reference evidence="2 3" key="1">
    <citation type="journal article" date="2023" name="Plants (Basel)">
        <title>Bridging the Gap: Combining Genomics and Transcriptomics Approaches to Understand Stylosanthes scabra, an Orphan Legume from the Brazilian Caatinga.</title>
        <authorList>
            <person name="Ferreira-Neto J.R.C."/>
            <person name="da Silva M.D."/>
            <person name="Binneck E."/>
            <person name="de Melo N.F."/>
            <person name="da Silva R.H."/>
            <person name="de Melo A.L.T.M."/>
            <person name="Pandolfi V."/>
            <person name="Bustamante F.O."/>
            <person name="Brasileiro-Vidal A.C."/>
            <person name="Benko-Iseppon A.M."/>
        </authorList>
    </citation>
    <scope>NUCLEOTIDE SEQUENCE [LARGE SCALE GENOMIC DNA]</scope>
    <source>
        <tissue evidence="2">Leaves</tissue>
    </source>
</reference>
<organism evidence="2 3">
    <name type="scientific">Stylosanthes scabra</name>
    <dbReference type="NCBI Taxonomy" id="79078"/>
    <lineage>
        <taxon>Eukaryota</taxon>
        <taxon>Viridiplantae</taxon>
        <taxon>Streptophyta</taxon>
        <taxon>Embryophyta</taxon>
        <taxon>Tracheophyta</taxon>
        <taxon>Spermatophyta</taxon>
        <taxon>Magnoliopsida</taxon>
        <taxon>eudicotyledons</taxon>
        <taxon>Gunneridae</taxon>
        <taxon>Pentapetalae</taxon>
        <taxon>rosids</taxon>
        <taxon>fabids</taxon>
        <taxon>Fabales</taxon>
        <taxon>Fabaceae</taxon>
        <taxon>Papilionoideae</taxon>
        <taxon>50 kb inversion clade</taxon>
        <taxon>dalbergioids sensu lato</taxon>
        <taxon>Dalbergieae</taxon>
        <taxon>Pterocarpus clade</taxon>
        <taxon>Stylosanthes</taxon>
    </lineage>
</organism>
<dbReference type="EMBL" id="JASCZI010181807">
    <property type="protein sequence ID" value="MED6185918.1"/>
    <property type="molecule type" value="Genomic_DNA"/>
</dbReference>
<evidence type="ECO:0000313" key="2">
    <source>
        <dbReference type="EMBL" id="MED6185918.1"/>
    </source>
</evidence>
<feature type="transmembrane region" description="Helical" evidence="1">
    <location>
        <begin position="79"/>
        <end position="98"/>
    </location>
</feature>
<proteinExistence type="predicted"/>
<keyword evidence="3" id="KW-1185">Reference proteome</keyword>
<accession>A0ABU6WNS5</accession>
<gene>
    <name evidence="2" type="ORF">PIB30_061760</name>
</gene>
<protein>
    <submittedName>
        <fullName evidence="2">Uncharacterized protein</fullName>
    </submittedName>
</protein>
<name>A0ABU6WNS5_9FABA</name>
<comment type="caution">
    <text evidence="2">The sequence shown here is derived from an EMBL/GenBank/DDBJ whole genome shotgun (WGS) entry which is preliminary data.</text>
</comment>
<evidence type="ECO:0000313" key="3">
    <source>
        <dbReference type="Proteomes" id="UP001341840"/>
    </source>
</evidence>
<sequence length="119" mass="13459">MKCQCLIKEKTLLAKYFATKARVSTFIVAEMLGLLSFMVLVWALCVKILVGGKLCRMNSAMFLLWATLKLFNSDNSIDAVYLPILGIFFIGWHALSSLENKNQMEEKKLLSTSIVKEFS</sequence>
<keyword evidence="1" id="KW-1133">Transmembrane helix</keyword>
<evidence type="ECO:0000256" key="1">
    <source>
        <dbReference type="SAM" id="Phobius"/>
    </source>
</evidence>
<keyword evidence="1" id="KW-0472">Membrane</keyword>
<dbReference type="Proteomes" id="UP001341840">
    <property type="component" value="Unassembled WGS sequence"/>
</dbReference>
<feature type="transmembrane region" description="Helical" evidence="1">
    <location>
        <begin position="21"/>
        <end position="44"/>
    </location>
</feature>
<keyword evidence="1" id="KW-0812">Transmembrane</keyword>